<protein>
    <submittedName>
        <fullName evidence="1">Uncharacterized protein</fullName>
    </submittedName>
</protein>
<proteinExistence type="predicted"/>
<sequence>MNDEAKIIDRLADDFTATDAQVQKLNEIDRGWDASAGGGEINVQIFKKAGAKEDREFLWDMFQTLIHEYIHTLRDAKYDAYANSFGENSNENNTLIEGVDSLLDEIVWEDVAPRVKDPKLREIVEGPTLAKQPALDHVEPASIRRYDSYDQALKLVNIVGIQNLYAAYFTGDVKKIGG</sequence>
<name>A0A1J5PJ80_9ZZZZ</name>
<accession>A0A1J5PJ80</accession>
<reference evidence="1" key="1">
    <citation type="submission" date="2016-10" db="EMBL/GenBank/DDBJ databases">
        <title>Sequence of Gallionella enrichment culture.</title>
        <authorList>
            <person name="Poehlein A."/>
            <person name="Muehling M."/>
            <person name="Daniel R."/>
        </authorList>
    </citation>
    <scope>NUCLEOTIDE SEQUENCE</scope>
</reference>
<evidence type="ECO:0000313" key="1">
    <source>
        <dbReference type="EMBL" id="OIQ63621.1"/>
    </source>
</evidence>
<dbReference type="AlphaFoldDB" id="A0A1J5PJ80"/>
<gene>
    <name evidence="1" type="ORF">GALL_548390</name>
</gene>
<comment type="caution">
    <text evidence="1">The sequence shown here is derived from an EMBL/GenBank/DDBJ whole genome shotgun (WGS) entry which is preliminary data.</text>
</comment>
<dbReference type="EMBL" id="MLJW01008847">
    <property type="protein sequence ID" value="OIQ63621.1"/>
    <property type="molecule type" value="Genomic_DNA"/>
</dbReference>
<organism evidence="1">
    <name type="scientific">mine drainage metagenome</name>
    <dbReference type="NCBI Taxonomy" id="410659"/>
    <lineage>
        <taxon>unclassified sequences</taxon>
        <taxon>metagenomes</taxon>
        <taxon>ecological metagenomes</taxon>
    </lineage>
</organism>